<sequence length="76" mass="8578">MSELLLTPEERTKIRRKVDPYGDVSGSYDALDNIMEAIAKAQLKEVIDLLIKLGYQRAVEDIELYYGQALQEACGD</sequence>
<accession>A0A6H2A2C7</accession>
<name>A0A6H2A2C7_9ZZZZ</name>
<dbReference type="AlphaFoldDB" id="A0A6H2A2C7"/>
<dbReference type="EMBL" id="MT144498">
    <property type="protein sequence ID" value="QJA54346.1"/>
    <property type="molecule type" value="Genomic_DNA"/>
</dbReference>
<gene>
    <name evidence="1" type="ORF">TM448A04631_0008</name>
</gene>
<organism evidence="1">
    <name type="scientific">viral metagenome</name>
    <dbReference type="NCBI Taxonomy" id="1070528"/>
    <lineage>
        <taxon>unclassified sequences</taxon>
        <taxon>metagenomes</taxon>
        <taxon>organismal metagenomes</taxon>
    </lineage>
</organism>
<evidence type="ECO:0000313" key="1">
    <source>
        <dbReference type="EMBL" id="QJA54346.1"/>
    </source>
</evidence>
<proteinExistence type="predicted"/>
<reference evidence="1" key="1">
    <citation type="submission" date="2020-03" db="EMBL/GenBank/DDBJ databases">
        <title>The deep terrestrial virosphere.</title>
        <authorList>
            <person name="Holmfeldt K."/>
            <person name="Nilsson E."/>
            <person name="Simone D."/>
            <person name="Lopez-Fernandez M."/>
            <person name="Wu X."/>
            <person name="de Brujin I."/>
            <person name="Lundin D."/>
            <person name="Andersson A."/>
            <person name="Bertilsson S."/>
            <person name="Dopson M."/>
        </authorList>
    </citation>
    <scope>NUCLEOTIDE SEQUENCE</scope>
    <source>
        <strain evidence="1">TM448A04631</strain>
    </source>
</reference>
<protein>
    <submittedName>
        <fullName evidence="1">Uncharacterized protein</fullName>
    </submittedName>
</protein>